<proteinExistence type="predicted"/>
<feature type="transmembrane region" description="Helical" evidence="1">
    <location>
        <begin position="130"/>
        <end position="163"/>
    </location>
</feature>
<name>A0AA41X7S5_9BACI</name>
<feature type="transmembrane region" description="Helical" evidence="1">
    <location>
        <begin position="335"/>
        <end position="352"/>
    </location>
</feature>
<feature type="transmembrane region" description="Helical" evidence="1">
    <location>
        <begin position="104"/>
        <end position="123"/>
    </location>
</feature>
<reference evidence="2" key="1">
    <citation type="submission" date="2022-07" db="EMBL/GenBank/DDBJ databases">
        <authorList>
            <person name="Li W.-J."/>
            <person name="Deng Q.-Q."/>
        </authorList>
    </citation>
    <scope>NUCLEOTIDE SEQUENCE</scope>
    <source>
        <strain evidence="2">SYSU M60031</strain>
    </source>
</reference>
<feature type="transmembrane region" description="Helical" evidence="1">
    <location>
        <begin position="169"/>
        <end position="187"/>
    </location>
</feature>
<keyword evidence="3" id="KW-1185">Reference proteome</keyword>
<dbReference type="RefSeq" id="WP_254757765.1">
    <property type="nucleotide sequence ID" value="NZ_JANCLT010000002.1"/>
</dbReference>
<gene>
    <name evidence="2" type="ORF">NK662_04780</name>
</gene>
<evidence type="ECO:0000313" key="2">
    <source>
        <dbReference type="EMBL" id="MCP8967853.1"/>
    </source>
</evidence>
<protein>
    <submittedName>
        <fullName evidence="2">Uncharacterized protein</fullName>
    </submittedName>
</protein>
<comment type="caution">
    <text evidence="2">The sequence shown here is derived from an EMBL/GenBank/DDBJ whole genome shotgun (WGS) entry which is preliminary data.</text>
</comment>
<feature type="transmembrane region" description="Helical" evidence="1">
    <location>
        <begin position="258"/>
        <end position="284"/>
    </location>
</feature>
<feature type="transmembrane region" description="Helical" evidence="1">
    <location>
        <begin position="305"/>
        <end position="323"/>
    </location>
</feature>
<keyword evidence="1" id="KW-1133">Transmembrane helix</keyword>
<evidence type="ECO:0000313" key="3">
    <source>
        <dbReference type="Proteomes" id="UP001156102"/>
    </source>
</evidence>
<dbReference type="AlphaFoldDB" id="A0AA41X7S5"/>
<accession>A0AA41X7S5</accession>
<feature type="transmembrane region" description="Helical" evidence="1">
    <location>
        <begin position="75"/>
        <end position="98"/>
    </location>
</feature>
<organism evidence="2 3">
    <name type="scientific">Ectobacillus ponti</name>
    <dbReference type="NCBI Taxonomy" id="2961894"/>
    <lineage>
        <taxon>Bacteria</taxon>
        <taxon>Bacillati</taxon>
        <taxon>Bacillota</taxon>
        <taxon>Bacilli</taxon>
        <taxon>Bacillales</taxon>
        <taxon>Bacillaceae</taxon>
        <taxon>Ectobacillus</taxon>
    </lineage>
</organism>
<dbReference type="EMBL" id="JANCLT010000002">
    <property type="protein sequence ID" value="MCP8967853.1"/>
    <property type="molecule type" value="Genomic_DNA"/>
</dbReference>
<sequence>MQKSWYLNITFFCFLFLQAFIVITIAEGILPPKYFYDANTIRDQFALAQQFPFSFSTDSFINTAKFYQLLGFDKLGIRVLEGYGSYVLVYVCLIVILVKAKAHLSMKAITIVVVWNVLFGIYLGQLSKDVIAFITITLLLLIILLERKASVVAYIGLFILYALLFRTYWFIYLYFILLNYIIIFNSYNTKIFSRKFSKLFFYAAAIIVLFFAADFVGVHLTDSRSEVNMYRLDSSDAVTILINPFDNSSFLTDALNWIIVWFLCFFPIMLFKNMNLLVLCFVGWNLYNTHLIAKIIKSGFVSSRPLKLIVSMIISFSATQALFEPDLGSLLRHELAVIPLFIFLFLKFTAQFEKRKEMDKEYHGA</sequence>
<keyword evidence="1" id="KW-0472">Membrane</keyword>
<keyword evidence="1" id="KW-0812">Transmembrane</keyword>
<feature type="transmembrane region" description="Helical" evidence="1">
    <location>
        <begin position="199"/>
        <end position="220"/>
    </location>
</feature>
<evidence type="ECO:0000256" key="1">
    <source>
        <dbReference type="SAM" id="Phobius"/>
    </source>
</evidence>
<feature type="transmembrane region" description="Helical" evidence="1">
    <location>
        <begin position="6"/>
        <end position="26"/>
    </location>
</feature>
<dbReference type="Proteomes" id="UP001156102">
    <property type="component" value="Unassembled WGS sequence"/>
</dbReference>